<dbReference type="EMBL" id="UGYO01000001">
    <property type="protein sequence ID" value="SUI67953.1"/>
    <property type="molecule type" value="Genomic_DNA"/>
</dbReference>
<sequence>MRALVFLGLLLSLPTGAANLLLIESYHAEYPWDQSYKAGIRAILGDKHQFHTFALDTKRLPKAQFKIQADNAWQRYLELKPDLVFLADDNALMLLHERFSQTQTPVVYLGINGNPRDYGIKHTGNITGVLERPLFKRSLLMAQAMLPTQPPHKFLLLFDSGYTSDTAVASIKKLNQNLMIGNNQIDIEQHQKFSSWQSSVSSARERGYDAVFVALYQTLQDDKQQTVDELQVARWTHDNATVPHFGFWHFSVGPEGNIGGYILDGNKHGRIAGTIAKQILAGKMPAEIFPKMDTSGAYLFSESGLKRWQLSLPERVREQAELVD</sequence>
<keyword evidence="3" id="KW-1185">Reference proteome</keyword>
<dbReference type="PANTHER" id="PTHR35271">
    <property type="entry name" value="ABC TRANSPORTER, SUBSTRATE-BINDING LIPOPROTEIN-RELATED"/>
    <property type="match status" value="1"/>
</dbReference>
<organism evidence="2 3">
    <name type="scientific">Shewanella algae</name>
    <dbReference type="NCBI Taxonomy" id="38313"/>
    <lineage>
        <taxon>Bacteria</taxon>
        <taxon>Pseudomonadati</taxon>
        <taxon>Pseudomonadota</taxon>
        <taxon>Gammaproteobacteria</taxon>
        <taxon>Alteromonadales</taxon>
        <taxon>Shewanellaceae</taxon>
        <taxon>Shewanella</taxon>
    </lineage>
</organism>
<dbReference type="InterPro" id="IPR007487">
    <property type="entry name" value="ABC_transpt-TYRBP-like"/>
</dbReference>
<feature type="signal peptide" evidence="1">
    <location>
        <begin position="1"/>
        <end position="17"/>
    </location>
</feature>
<evidence type="ECO:0000256" key="1">
    <source>
        <dbReference type="SAM" id="SignalP"/>
    </source>
</evidence>
<dbReference type="PANTHER" id="PTHR35271:SF1">
    <property type="entry name" value="ABC TRANSPORTER, SUBSTRATE-BINDING LIPOPROTEIN"/>
    <property type="match status" value="1"/>
</dbReference>
<evidence type="ECO:0000313" key="3">
    <source>
        <dbReference type="Proteomes" id="UP000254069"/>
    </source>
</evidence>
<dbReference type="Gene3D" id="3.40.50.2300">
    <property type="match status" value="2"/>
</dbReference>
<name>A0A379ZV00_9GAMM</name>
<dbReference type="Proteomes" id="UP000254069">
    <property type="component" value="Unassembled WGS sequence"/>
</dbReference>
<gene>
    <name evidence="2" type="ORF">NCTC10738_01947</name>
</gene>
<dbReference type="RefSeq" id="WP_115389601.1">
    <property type="nucleotide sequence ID" value="NZ_JADZHC010000005.1"/>
</dbReference>
<feature type="chain" id="PRO_5016980112" evidence="1">
    <location>
        <begin position="18"/>
        <end position="324"/>
    </location>
</feature>
<protein>
    <submittedName>
        <fullName evidence="2">ABC-type uncharacterized transport system, periplasmic component</fullName>
    </submittedName>
</protein>
<evidence type="ECO:0000313" key="2">
    <source>
        <dbReference type="EMBL" id="SUI67953.1"/>
    </source>
</evidence>
<proteinExistence type="predicted"/>
<keyword evidence="1" id="KW-0732">Signal</keyword>
<reference evidence="2 3" key="1">
    <citation type="submission" date="2018-06" db="EMBL/GenBank/DDBJ databases">
        <authorList>
            <consortium name="Pathogen Informatics"/>
            <person name="Doyle S."/>
        </authorList>
    </citation>
    <scope>NUCLEOTIDE SEQUENCE [LARGE SCALE GENOMIC DNA]</scope>
    <source>
        <strain evidence="2 3">NCTC10738</strain>
    </source>
</reference>
<dbReference type="AlphaFoldDB" id="A0A379ZV00"/>
<accession>A0A379ZV00</accession>